<accession>A0AAE2BX63</accession>
<dbReference type="SMART" id="SM00239">
    <property type="entry name" value="C2"/>
    <property type="match status" value="1"/>
</dbReference>
<evidence type="ECO:0000256" key="1">
    <source>
        <dbReference type="ARBA" id="ARBA00022723"/>
    </source>
</evidence>
<dbReference type="EMBL" id="JACGWL010000006">
    <property type="protein sequence ID" value="KAK4400745.1"/>
    <property type="molecule type" value="Genomic_DNA"/>
</dbReference>
<dbReference type="PROSITE" id="PS50004">
    <property type="entry name" value="C2"/>
    <property type="match status" value="1"/>
</dbReference>
<keyword evidence="5" id="KW-1185">Reference proteome</keyword>
<comment type="caution">
    <text evidence="4">The sequence shown here is derived from an EMBL/GenBank/DDBJ whole genome shotgun (WGS) entry which is preliminary data.</text>
</comment>
<sequence>MVRGTLEVLLVGAKGLENTDFLSNMDPYVTITCRTQERKAVLHQFQTGLSCFAGKGSDPEWNETFVFALSDDVPELLIKILDSDGVSGDDFVERQKSHLSRCLLKEASRPHHTMSLRTKNIAGRSESGSTSLPRQVENPAFVVGAVRRDLVNKKKAMVAGRSLHIEVDSHQLFLIYYPYLALYLNCIESINLVCHQSHDNWKRTQFAMFQSRQCWVLISKQNVNITGKVDPRNAGNLVCHQSHDNWKRTQFAMFQSRQCWVLISKQNVNITGKVDPRNAGMYRSRGLRAAASATPGCS</sequence>
<keyword evidence="2" id="KW-0106">Calcium</keyword>
<reference evidence="4" key="1">
    <citation type="submission" date="2020-06" db="EMBL/GenBank/DDBJ databases">
        <authorList>
            <person name="Li T."/>
            <person name="Hu X."/>
            <person name="Zhang T."/>
            <person name="Song X."/>
            <person name="Zhang H."/>
            <person name="Dai N."/>
            <person name="Sheng W."/>
            <person name="Hou X."/>
            <person name="Wei L."/>
        </authorList>
    </citation>
    <scope>NUCLEOTIDE SEQUENCE</scope>
    <source>
        <strain evidence="4">K16</strain>
        <tissue evidence="4">Leaf</tissue>
    </source>
</reference>
<dbReference type="SUPFAM" id="SSF49562">
    <property type="entry name" value="C2 domain (Calcium/lipid-binding domain, CaLB)"/>
    <property type="match status" value="1"/>
</dbReference>
<dbReference type="PANTHER" id="PTHR46502:SF2">
    <property type="entry name" value="16 KDA PHLOEM PROTEIN 2"/>
    <property type="match status" value="1"/>
</dbReference>
<evidence type="ECO:0000259" key="3">
    <source>
        <dbReference type="PROSITE" id="PS50004"/>
    </source>
</evidence>
<proteinExistence type="predicted"/>
<name>A0AAE2BX63_9LAMI</name>
<dbReference type="Gene3D" id="2.60.40.150">
    <property type="entry name" value="C2 domain"/>
    <property type="match status" value="1"/>
</dbReference>
<dbReference type="Pfam" id="PF00168">
    <property type="entry name" value="C2"/>
    <property type="match status" value="1"/>
</dbReference>
<dbReference type="GO" id="GO:0046872">
    <property type="term" value="F:metal ion binding"/>
    <property type="evidence" value="ECO:0007669"/>
    <property type="project" value="UniProtKB-KW"/>
</dbReference>
<evidence type="ECO:0000256" key="2">
    <source>
        <dbReference type="ARBA" id="ARBA00022837"/>
    </source>
</evidence>
<feature type="domain" description="C2" evidence="3">
    <location>
        <begin position="1"/>
        <end position="114"/>
    </location>
</feature>
<dbReference type="InterPro" id="IPR035892">
    <property type="entry name" value="C2_domain_sf"/>
</dbReference>
<dbReference type="Proteomes" id="UP001289374">
    <property type="component" value="Unassembled WGS sequence"/>
</dbReference>
<organism evidence="4 5">
    <name type="scientific">Sesamum angolense</name>
    <dbReference type="NCBI Taxonomy" id="2727404"/>
    <lineage>
        <taxon>Eukaryota</taxon>
        <taxon>Viridiplantae</taxon>
        <taxon>Streptophyta</taxon>
        <taxon>Embryophyta</taxon>
        <taxon>Tracheophyta</taxon>
        <taxon>Spermatophyta</taxon>
        <taxon>Magnoliopsida</taxon>
        <taxon>eudicotyledons</taxon>
        <taxon>Gunneridae</taxon>
        <taxon>Pentapetalae</taxon>
        <taxon>asterids</taxon>
        <taxon>lamiids</taxon>
        <taxon>Lamiales</taxon>
        <taxon>Pedaliaceae</taxon>
        <taxon>Sesamum</taxon>
    </lineage>
</organism>
<dbReference type="AlphaFoldDB" id="A0AAE2BX63"/>
<gene>
    <name evidence="4" type="ORF">Sango_1180600</name>
</gene>
<dbReference type="PANTHER" id="PTHR46502">
    <property type="entry name" value="C2 DOMAIN-CONTAINING"/>
    <property type="match status" value="1"/>
</dbReference>
<protein>
    <submittedName>
        <fullName evidence="4">Elicitor-responsive protein 3</fullName>
    </submittedName>
</protein>
<evidence type="ECO:0000313" key="5">
    <source>
        <dbReference type="Proteomes" id="UP001289374"/>
    </source>
</evidence>
<reference evidence="4" key="2">
    <citation type="journal article" date="2024" name="Plant">
        <title>Genomic evolution and insights into agronomic trait innovations of Sesamum species.</title>
        <authorList>
            <person name="Miao H."/>
            <person name="Wang L."/>
            <person name="Qu L."/>
            <person name="Liu H."/>
            <person name="Sun Y."/>
            <person name="Le M."/>
            <person name="Wang Q."/>
            <person name="Wei S."/>
            <person name="Zheng Y."/>
            <person name="Lin W."/>
            <person name="Duan Y."/>
            <person name="Cao H."/>
            <person name="Xiong S."/>
            <person name="Wang X."/>
            <person name="Wei L."/>
            <person name="Li C."/>
            <person name="Ma Q."/>
            <person name="Ju M."/>
            <person name="Zhao R."/>
            <person name="Li G."/>
            <person name="Mu C."/>
            <person name="Tian Q."/>
            <person name="Mei H."/>
            <person name="Zhang T."/>
            <person name="Gao T."/>
            <person name="Zhang H."/>
        </authorList>
    </citation>
    <scope>NUCLEOTIDE SEQUENCE</scope>
    <source>
        <strain evidence="4">K16</strain>
    </source>
</reference>
<dbReference type="InterPro" id="IPR000008">
    <property type="entry name" value="C2_dom"/>
</dbReference>
<keyword evidence="1" id="KW-0479">Metal-binding</keyword>
<evidence type="ECO:0000313" key="4">
    <source>
        <dbReference type="EMBL" id="KAK4400745.1"/>
    </source>
</evidence>